<dbReference type="STRING" id="1561.NPD11_1050"/>
<evidence type="ECO:0000259" key="5">
    <source>
        <dbReference type="PROSITE" id="PS50111"/>
    </source>
</evidence>
<dbReference type="Gene3D" id="6.10.340.10">
    <property type="match status" value="1"/>
</dbReference>
<organism evidence="6 7">
    <name type="scientific">Clostridium baratii str. Sullivan</name>
    <dbReference type="NCBI Taxonomy" id="1415775"/>
    <lineage>
        <taxon>Bacteria</taxon>
        <taxon>Bacillati</taxon>
        <taxon>Bacillota</taxon>
        <taxon>Clostridia</taxon>
        <taxon>Eubacteriales</taxon>
        <taxon>Clostridiaceae</taxon>
        <taxon>Clostridium</taxon>
    </lineage>
</organism>
<evidence type="ECO:0000256" key="4">
    <source>
        <dbReference type="SAM" id="Phobius"/>
    </source>
</evidence>
<dbReference type="EMBL" id="CP006905">
    <property type="protein sequence ID" value="AIY84961.1"/>
    <property type="molecule type" value="Genomic_DNA"/>
</dbReference>
<feature type="transmembrane region" description="Helical" evidence="4">
    <location>
        <begin position="12"/>
        <end position="34"/>
    </location>
</feature>
<dbReference type="SMART" id="SM00283">
    <property type="entry name" value="MA"/>
    <property type="match status" value="1"/>
</dbReference>
<evidence type="ECO:0000313" key="6">
    <source>
        <dbReference type="EMBL" id="AIY84961.1"/>
    </source>
</evidence>
<feature type="coiled-coil region" evidence="3">
    <location>
        <begin position="215"/>
        <end position="256"/>
    </location>
</feature>
<keyword evidence="4" id="KW-0812">Transmembrane</keyword>
<feature type="domain" description="Methyl-accepting transducer" evidence="5">
    <location>
        <begin position="172"/>
        <end position="429"/>
    </location>
</feature>
<keyword evidence="4" id="KW-1133">Transmembrane helix</keyword>
<evidence type="ECO:0000256" key="1">
    <source>
        <dbReference type="ARBA" id="ARBA00023224"/>
    </source>
</evidence>
<keyword evidence="3" id="KW-0175">Coiled coil</keyword>
<feature type="coiled-coil region" evidence="3">
    <location>
        <begin position="38"/>
        <end position="65"/>
    </location>
</feature>
<dbReference type="InterPro" id="IPR004089">
    <property type="entry name" value="MCPsignal_dom"/>
</dbReference>
<accession>A0A0A7G1U4</accession>
<dbReference type="OrthoDB" id="9814363at2"/>
<dbReference type="PROSITE" id="PS50111">
    <property type="entry name" value="CHEMOTAXIS_TRANSDUC_2"/>
    <property type="match status" value="1"/>
</dbReference>
<dbReference type="SUPFAM" id="SSF58104">
    <property type="entry name" value="Methyl-accepting chemotaxis protein (MCP) signaling domain"/>
    <property type="match status" value="1"/>
</dbReference>
<reference evidence="6 7" key="1">
    <citation type="journal article" date="2015" name="Infect. Genet. Evol.">
        <title>Genomic sequences of six botulinum neurotoxin-producing strains representing three clostridial species illustrate the mobility and diversity of botulinum neurotoxin genes.</title>
        <authorList>
            <person name="Smith T.J."/>
            <person name="Hill K.K."/>
            <person name="Xie G."/>
            <person name="Foley B.T."/>
            <person name="Williamson C.H."/>
            <person name="Foster J.T."/>
            <person name="Johnson S.L."/>
            <person name="Chertkov O."/>
            <person name="Teshima H."/>
            <person name="Gibbons H.S."/>
            <person name="Johnsky L.A."/>
            <person name="Karavis M.A."/>
            <person name="Smith L.A."/>
        </authorList>
    </citation>
    <scope>NUCLEOTIDE SEQUENCE [LARGE SCALE GENOMIC DNA]</scope>
    <source>
        <strain evidence="6">Sullivan</strain>
    </source>
</reference>
<evidence type="ECO:0000256" key="2">
    <source>
        <dbReference type="PROSITE-ProRule" id="PRU00284"/>
    </source>
</evidence>
<dbReference type="Pfam" id="PF00015">
    <property type="entry name" value="MCPsignal"/>
    <property type="match status" value="1"/>
</dbReference>
<dbReference type="KEGG" id="cbv:U729_1962"/>
<proteinExistence type="predicted"/>
<dbReference type="Gene3D" id="1.10.287.950">
    <property type="entry name" value="Methyl-accepting chemotaxis protein"/>
    <property type="match status" value="1"/>
</dbReference>
<sequence length="468" mass="52680">MDKNMTIKKKIIIRILPVIFIVSIVGAISLSYLVKFEIKQNVRELVNVEEQHKSLNENREITLNNDFLTKEMNTYAIESFFVIFILLTIITLIIVQITDKSLKALERMKNDLSKFAMGDFSFNMKREKDASSELDEMFNSFKKTQQTIERMIANVKFNSEAIDENAYVLATTSKKLYNLTEGITVAINDVAKGTANQAVDLSTISCTFNNFGEDVDDVSKDVKEIEEMASAINKKANDSNYELEKLTSNMQEFIEEFGRFNKSIISTTNEINKINQMTDLINNISEQTNLLALNAAIEAARAGEAGRGFAVVSDEIRKLAERSRSSTENICNTVKIILNNTELLIERTSTIDKQLSDQTEIVSNAIRVFSAISLSINDIIPKIETMSKAFYNIKESKSEILEKVDNVSAISQEISATTEEVTASVEEFHSISESILGTAENLTAFTGDVKIELERFKVKPIDQIEYDD</sequence>
<dbReference type="HOGENOM" id="CLU_000445_107_18_9"/>
<gene>
    <name evidence="6" type="ORF">U729_1962</name>
</gene>
<evidence type="ECO:0000256" key="3">
    <source>
        <dbReference type="SAM" id="Coils"/>
    </source>
</evidence>
<keyword evidence="7" id="KW-1185">Reference proteome</keyword>
<dbReference type="PANTHER" id="PTHR32089:SF112">
    <property type="entry name" value="LYSOZYME-LIKE PROTEIN-RELATED"/>
    <property type="match status" value="1"/>
</dbReference>
<dbReference type="RefSeq" id="WP_052139517.1">
    <property type="nucleotide sequence ID" value="NZ_CP006905.1"/>
</dbReference>
<keyword evidence="4" id="KW-0472">Membrane</keyword>
<feature type="transmembrane region" description="Helical" evidence="4">
    <location>
        <begin position="75"/>
        <end position="98"/>
    </location>
</feature>
<dbReference type="GO" id="GO:0016020">
    <property type="term" value="C:membrane"/>
    <property type="evidence" value="ECO:0007669"/>
    <property type="project" value="InterPro"/>
</dbReference>
<dbReference type="Proteomes" id="UP000030635">
    <property type="component" value="Chromosome"/>
</dbReference>
<name>A0A0A7G1U4_9CLOT</name>
<dbReference type="PANTHER" id="PTHR32089">
    <property type="entry name" value="METHYL-ACCEPTING CHEMOTAXIS PROTEIN MCPB"/>
    <property type="match status" value="1"/>
</dbReference>
<dbReference type="GO" id="GO:0007165">
    <property type="term" value="P:signal transduction"/>
    <property type="evidence" value="ECO:0007669"/>
    <property type="project" value="UniProtKB-KW"/>
</dbReference>
<evidence type="ECO:0000313" key="7">
    <source>
        <dbReference type="Proteomes" id="UP000030635"/>
    </source>
</evidence>
<keyword evidence="1 2" id="KW-0807">Transducer</keyword>
<protein>
    <submittedName>
        <fullName evidence="6">Methyl-accepting chemotaxis (MCP) signaling domain protein</fullName>
    </submittedName>
</protein>
<dbReference type="eggNOG" id="COG0840">
    <property type="taxonomic scope" value="Bacteria"/>
</dbReference>
<dbReference type="AlphaFoldDB" id="A0A0A7G1U4"/>